<dbReference type="OrthoDB" id="2156054at2759"/>
<sequence>MKFNFSKTYSNKRLNDKVLKLLNKNVSINNTCSEENIKKKIKLCDKPNELIYILKKEAKEREISLKIYSSYWISELFYEEKLWENFFNTETINTICLMIDHLDETQSISINILYKNIIENIRDKSIQHSYSSNYINSPEYSNYIINVFLNVYQFYIEIPHIFNFKNFIFLWLENQISLYNSLLILFTRIEEQIEKDSLKQSLLNGIYRYKNILLYTLQILISKHEFDKKQEYIKILFDNLINYPIKLIRDFNKDLNNNNTVKLFIHQIVLISICNQKILSIEEKKDFIIHICKKLCKTSKSDNDDYQNSKSFNDREVLFEAIIKISNSINLEDNFILKFVYDTIDQKEKSINYELIFSLLKTFISTNIKNSLNSEKMFNIINQKFEKVLSQNIETEEDYLNFKTLFYVIIIYFIEKKKNGEEDNEFEIWFNNTFSKTPSHFQWVIDNMRPFTNMLYLLICYIPIECSKSAYHELKSMIPNIKTEDQKSFVIDYCENVENKFKEMGFSLTNQKGAKGNVIENEIQEYIEYYNNNFTISKKLISRILFKNKWYINMFLPNLLDIGRITTPSQVSLMNDERKRFILALNEYGEIQEKARISKFLWNTYLETHLSTTEEKEKEEKVEEEEKEEIPINENQKNDEKNKETDRQEEDNFVKIKVIKNKINKIFEDFIQYLSSKNISKIKMGIFSNNSSINSSSKNIEGSSNYNLIELNIIGMCNKLKGLFDQYIHYKYNMSRKLVQGQSVTENSFIIGQLNINKSYMYYRKDDKQLCFSRTFSFDEMEFVENLIERFHELIHCVTNDTNKEFVNFILFKVIKLLSNYPIIHPLIYIRLMLLLYDQIGDINEGLCDSLSRIISIMSSINYGFPDIPILHTNKSNLDDNSFNIDKGDEIGNDFLKEYIDDNIYTMTEKIKPIEVLLNPYLNNLMSLYTSNKFNYKEESIFLRIACGILYFMKSQSASIHLLSHDNDIKSFNISNIQNKEDTILFYLPEELICRLEYLNQKLKFSSTYLFEKDVNFLVDTRNNIQNYINDNDTVDNKMLLYSNIKILKSIFSYSSLNLNYKAISINQWIFWQYMNFNQWLTLEEEMEYMRSLIYGVFLNENYSTKEVFDLAQFLLLELVKFELLNEKELNVKDDIYCIDNESKFSKLLLNLISELILEAWDISQLNNDDNDYIFHLNWLNECLSNLLKFSKKSD</sequence>
<reference evidence="2 3" key="2">
    <citation type="submission" date="2016-08" db="EMBL/GenBank/DDBJ databases">
        <title>Pervasive Adenine N6-methylation of Active Genes in Fungi.</title>
        <authorList>
            <consortium name="DOE Joint Genome Institute"/>
            <person name="Mondo S.J."/>
            <person name="Dannebaum R.O."/>
            <person name="Kuo R.C."/>
            <person name="Labutti K."/>
            <person name="Haridas S."/>
            <person name="Kuo A."/>
            <person name="Salamov A."/>
            <person name="Ahrendt S.R."/>
            <person name="Lipzen A."/>
            <person name="Sullivan W."/>
            <person name="Andreopoulos W.B."/>
            <person name="Clum A."/>
            <person name="Lindquist E."/>
            <person name="Daum C."/>
            <person name="Ramamoorthy G.K."/>
            <person name="Gryganskyi A."/>
            <person name="Culley D."/>
            <person name="Magnuson J.K."/>
            <person name="James T.Y."/>
            <person name="O'Malley M.A."/>
            <person name="Stajich J.E."/>
            <person name="Spatafora J.W."/>
            <person name="Visel A."/>
            <person name="Grigoriev I.V."/>
        </authorList>
    </citation>
    <scope>NUCLEOTIDE SEQUENCE [LARGE SCALE GENOMIC DNA]</scope>
    <source>
        <strain evidence="3">finn</strain>
    </source>
</reference>
<dbReference type="Proteomes" id="UP000193719">
    <property type="component" value="Unassembled WGS sequence"/>
</dbReference>
<dbReference type="EMBL" id="MCFH01000005">
    <property type="protein sequence ID" value="ORX57740.1"/>
    <property type="molecule type" value="Genomic_DNA"/>
</dbReference>
<evidence type="ECO:0000313" key="3">
    <source>
        <dbReference type="Proteomes" id="UP000193719"/>
    </source>
</evidence>
<proteinExistence type="predicted"/>
<feature type="compositionally biased region" description="Basic and acidic residues" evidence="1">
    <location>
        <begin position="636"/>
        <end position="647"/>
    </location>
</feature>
<dbReference type="STRING" id="1754191.A0A1Y1VJ40"/>
<name>A0A1Y1VJ40_9FUNG</name>
<protein>
    <submittedName>
        <fullName evidence="2">Uncharacterized protein</fullName>
    </submittedName>
</protein>
<feature type="region of interest" description="Disordered" evidence="1">
    <location>
        <begin position="613"/>
        <end position="647"/>
    </location>
</feature>
<evidence type="ECO:0000313" key="2">
    <source>
        <dbReference type="EMBL" id="ORX57740.1"/>
    </source>
</evidence>
<keyword evidence="3" id="KW-1185">Reference proteome</keyword>
<gene>
    <name evidence="2" type="ORF">BCR36DRAFT_366947</name>
</gene>
<evidence type="ECO:0000256" key="1">
    <source>
        <dbReference type="SAM" id="MobiDB-lite"/>
    </source>
</evidence>
<comment type="caution">
    <text evidence="2">The sequence shown here is derived from an EMBL/GenBank/DDBJ whole genome shotgun (WGS) entry which is preliminary data.</text>
</comment>
<dbReference type="AlphaFoldDB" id="A0A1Y1VJ40"/>
<organism evidence="2 3">
    <name type="scientific">Piromyces finnis</name>
    <dbReference type="NCBI Taxonomy" id="1754191"/>
    <lineage>
        <taxon>Eukaryota</taxon>
        <taxon>Fungi</taxon>
        <taxon>Fungi incertae sedis</taxon>
        <taxon>Chytridiomycota</taxon>
        <taxon>Chytridiomycota incertae sedis</taxon>
        <taxon>Neocallimastigomycetes</taxon>
        <taxon>Neocallimastigales</taxon>
        <taxon>Neocallimastigaceae</taxon>
        <taxon>Piromyces</taxon>
    </lineage>
</organism>
<accession>A0A1Y1VJ40</accession>
<reference evidence="2 3" key="1">
    <citation type="submission" date="2016-08" db="EMBL/GenBank/DDBJ databases">
        <title>Genomes of anaerobic fungi encode conserved fungal cellulosomes for biomass hydrolysis.</title>
        <authorList>
            <consortium name="DOE Joint Genome Institute"/>
            <person name="Haitjema C.H."/>
            <person name="Gilmore S.P."/>
            <person name="Henske J.K."/>
            <person name="Solomon K.V."/>
            <person name="De Groot R."/>
            <person name="Kuo A."/>
            <person name="Mondo S.J."/>
            <person name="Salamov A.A."/>
            <person name="Labutti K."/>
            <person name="Zhao Z."/>
            <person name="Chiniquy J."/>
            <person name="Barry K."/>
            <person name="Brewer H.M."/>
            <person name="Purvine S.O."/>
            <person name="Wright A.T."/>
            <person name="Boxma B."/>
            <person name="Van Alen T."/>
            <person name="Hackstein J.H."/>
            <person name="Baker S.E."/>
            <person name="Grigoriev I.V."/>
            <person name="O'Malley M.A."/>
        </authorList>
    </citation>
    <scope>NUCLEOTIDE SEQUENCE [LARGE SCALE GENOMIC DNA]</scope>
    <source>
        <strain evidence="3">finn</strain>
    </source>
</reference>